<dbReference type="AlphaFoldDB" id="A0A023X8F6"/>
<dbReference type="EMBL" id="JAWXXX010000003">
    <property type="protein sequence ID" value="MDX5895481.1"/>
    <property type="molecule type" value="Genomic_DNA"/>
</dbReference>
<keyword evidence="1" id="KW-1133">Transmembrane helix</keyword>
<dbReference type="RefSeq" id="WP_041339130.1">
    <property type="nucleotide sequence ID" value="NZ_CP007516.1"/>
</dbReference>
<keyword evidence="4" id="KW-1185">Reference proteome</keyword>
<protein>
    <recommendedName>
        <fullName evidence="5">Yip1 domain</fullName>
    </recommendedName>
</protein>
<evidence type="ECO:0000313" key="3">
    <source>
        <dbReference type="EMBL" id="MDX5895481.1"/>
    </source>
</evidence>
<keyword evidence="2" id="KW-0614">Plasmid</keyword>
<gene>
    <name evidence="2" type="ORF">RradSPS_3061</name>
    <name evidence="3" type="ORF">SIL72_15745</name>
</gene>
<feature type="transmembrane region" description="Helical" evidence="1">
    <location>
        <begin position="112"/>
        <end position="138"/>
    </location>
</feature>
<dbReference type="KEGG" id="rrd:RradSPS_3061"/>
<evidence type="ECO:0008006" key="5">
    <source>
        <dbReference type="Google" id="ProtNLM"/>
    </source>
</evidence>
<sequence>MRPLSGFRVLRKGRAVLGEAAKTGALLPGLVIVAAWGLLNAALTRLSTGEGDFEAWFPELPPGTFSEIEGFLRDFATAAGALGPLFWWVGISGLLFLASRLFGGSGASFRSVLAVVGVACAPWPVADAAILAATALGLAAPPAIAAALGLLTFALSVGALVWHLWLIVAGVSVSTRIGYRSAGATTALAGLGCLTAAVFLFLTLAVLLVGMSGMFG</sequence>
<feature type="transmembrane region" description="Helical" evidence="1">
    <location>
        <begin position="85"/>
        <end position="103"/>
    </location>
</feature>
<feature type="transmembrane region" description="Helical" evidence="1">
    <location>
        <begin position="20"/>
        <end position="39"/>
    </location>
</feature>
<dbReference type="HOGENOM" id="CLU_1276829_0_0_11"/>
<dbReference type="Proteomes" id="UP000025229">
    <property type="component" value="Plasmid 2"/>
</dbReference>
<evidence type="ECO:0000313" key="4">
    <source>
        <dbReference type="Proteomes" id="UP000025229"/>
    </source>
</evidence>
<dbReference type="Proteomes" id="UP001281130">
    <property type="component" value="Unassembled WGS sequence"/>
</dbReference>
<dbReference type="eggNOG" id="ENOG502ZG1X">
    <property type="taxonomic scope" value="Bacteria"/>
</dbReference>
<accession>A0A023X8F6</accession>
<evidence type="ECO:0000256" key="1">
    <source>
        <dbReference type="SAM" id="Phobius"/>
    </source>
</evidence>
<name>A0A023X8F6_RUBRA</name>
<keyword evidence="1" id="KW-0472">Membrane</keyword>
<proteinExistence type="predicted"/>
<feature type="transmembrane region" description="Helical" evidence="1">
    <location>
        <begin position="188"/>
        <end position="211"/>
    </location>
</feature>
<organism evidence="2 4">
    <name type="scientific">Rubrobacter radiotolerans</name>
    <name type="common">Arthrobacter radiotolerans</name>
    <dbReference type="NCBI Taxonomy" id="42256"/>
    <lineage>
        <taxon>Bacteria</taxon>
        <taxon>Bacillati</taxon>
        <taxon>Actinomycetota</taxon>
        <taxon>Rubrobacteria</taxon>
        <taxon>Rubrobacterales</taxon>
        <taxon>Rubrobacteraceae</taxon>
        <taxon>Rubrobacter</taxon>
    </lineage>
</organism>
<evidence type="ECO:0000313" key="2">
    <source>
        <dbReference type="EMBL" id="AHY48344.1"/>
    </source>
</evidence>
<keyword evidence="1" id="KW-0812">Transmembrane</keyword>
<dbReference type="EMBL" id="CP007516">
    <property type="protein sequence ID" value="AHY48344.1"/>
    <property type="molecule type" value="Genomic_DNA"/>
</dbReference>
<reference evidence="2 4" key="1">
    <citation type="submission" date="2014-03" db="EMBL/GenBank/DDBJ databases">
        <title>Complete genome sequence of the Radio-Resistant Rubrobacter radiotolerans RSPS-4.</title>
        <authorList>
            <person name="Egas C.C."/>
            <person name="Barroso C.C."/>
            <person name="Froufe H.J.C."/>
            <person name="Pacheco J.J."/>
            <person name="Albuquerque L.L."/>
            <person name="da Costa M.M.S."/>
        </authorList>
    </citation>
    <scope>NUCLEOTIDE SEQUENCE [LARGE SCALE GENOMIC DNA]</scope>
    <source>
        <strain evidence="2 4">RSPS-4</strain>
        <plasmid evidence="2 4">2</plasmid>
    </source>
</reference>
<reference evidence="3" key="2">
    <citation type="submission" date="2023-11" db="EMBL/GenBank/DDBJ databases">
        <title>MicrobeMod: A computational toolkit for identifying prokaryotic methylation and restriction-modification with nanopore sequencing.</title>
        <authorList>
            <person name="Crits-Christoph A."/>
            <person name="Kang S.C."/>
            <person name="Lee H."/>
            <person name="Ostrov N."/>
        </authorList>
    </citation>
    <scope>NUCLEOTIDE SEQUENCE</scope>
    <source>
        <strain evidence="3">ATCC 51242</strain>
    </source>
</reference>
<geneLocation type="plasmid" evidence="2">
    <name>2</name>
</geneLocation>
<feature type="transmembrane region" description="Helical" evidence="1">
    <location>
        <begin position="144"/>
        <end position="168"/>
    </location>
</feature>